<dbReference type="AlphaFoldDB" id="A0A9D4H4L8"/>
<gene>
    <name evidence="2" type="ORF">DPMN_127101</name>
</gene>
<feature type="signal peptide" evidence="1">
    <location>
        <begin position="1"/>
        <end position="18"/>
    </location>
</feature>
<dbReference type="EMBL" id="JAIWYP010000005">
    <property type="protein sequence ID" value="KAH3825227.1"/>
    <property type="molecule type" value="Genomic_DNA"/>
</dbReference>
<reference evidence="2" key="1">
    <citation type="journal article" date="2019" name="bioRxiv">
        <title>The Genome of the Zebra Mussel, Dreissena polymorpha: A Resource for Invasive Species Research.</title>
        <authorList>
            <person name="McCartney M.A."/>
            <person name="Auch B."/>
            <person name="Kono T."/>
            <person name="Mallez S."/>
            <person name="Zhang Y."/>
            <person name="Obille A."/>
            <person name="Becker A."/>
            <person name="Abrahante J.E."/>
            <person name="Garbe J."/>
            <person name="Badalamenti J.P."/>
            <person name="Herman A."/>
            <person name="Mangelson H."/>
            <person name="Liachko I."/>
            <person name="Sullivan S."/>
            <person name="Sone E.D."/>
            <person name="Koren S."/>
            <person name="Silverstein K.A.T."/>
            <person name="Beckman K.B."/>
            <person name="Gohl D.M."/>
        </authorList>
    </citation>
    <scope>NUCLEOTIDE SEQUENCE</scope>
    <source>
        <strain evidence="2">Duluth1</strain>
        <tissue evidence="2">Whole animal</tissue>
    </source>
</reference>
<feature type="chain" id="PRO_5039586877" evidence="1">
    <location>
        <begin position="19"/>
        <end position="77"/>
    </location>
</feature>
<keyword evidence="3" id="KW-1185">Reference proteome</keyword>
<sequence length="77" mass="8961">MKNMYDVLILSFLLMSMSFHILNIESNLTGIPAFRRGTNKRDHAGFVFRRYSVEFDGDGIGHNLNTRMVRFHALTRL</sequence>
<evidence type="ECO:0000256" key="1">
    <source>
        <dbReference type="SAM" id="SignalP"/>
    </source>
</evidence>
<accession>A0A9D4H4L8</accession>
<evidence type="ECO:0000313" key="2">
    <source>
        <dbReference type="EMBL" id="KAH3825227.1"/>
    </source>
</evidence>
<organism evidence="2 3">
    <name type="scientific">Dreissena polymorpha</name>
    <name type="common">Zebra mussel</name>
    <name type="synonym">Mytilus polymorpha</name>
    <dbReference type="NCBI Taxonomy" id="45954"/>
    <lineage>
        <taxon>Eukaryota</taxon>
        <taxon>Metazoa</taxon>
        <taxon>Spiralia</taxon>
        <taxon>Lophotrochozoa</taxon>
        <taxon>Mollusca</taxon>
        <taxon>Bivalvia</taxon>
        <taxon>Autobranchia</taxon>
        <taxon>Heteroconchia</taxon>
        <taxon>Euheterodonta</taxon>
        <taxon>Imparidentia</taxon>
        <taxon>Neoheterodontei</taxon>
        <taxon>Myida</taxon>
        <taxon>Dreissenoidea</taxon>
        <taxon>Dreissenidae</taxon>
        <taxon>Dreissena</taxon>
    </lineage>
</organism>
<evidence type="ECO:0000313" key="3">
    <source>
        <dbReference type="Proteomes" id="UP000828390"/>
    </source>
</evidence>
<dbReference type="Proteomes" id="UP000828390">
    <property type="component" value="Unassembled WGS sequence"/>
</dbReference>
<keyword evidence="1" id="KW-0732">Signal</keyword>
<name>A0A9D4H4L8_DREPO</name>
<comment type="caution">
    <text evidence="2">The sequence shown here is derived from an EMBL/GenBank/DDBJ whole genome shotgun (WGS) entry which is preliminary data.</text>
</comment>
<proteinExistence type="predicted"/>
<reference evidence="2" key="2">
    <citation type="submission" date="2020-11" db="EMBL/GenBank/DDBJ databases">
        <authorList>
            <person name="McCartney M.A."/>
            <person name="Auch B."/>
            <person name="Kono T."/>
            <person name="Mallez S."/>
            <person name="Becker A."/>
            <person name="Gohl D.M."/>
            <person name="Silverstein K.A.T."/>
            <person name="Koren S."/>
            <person name="Bechman K.B."/>
            <person name="Herman A."/>
            <person name="Abrahante J.E."/>
            <person name="Garbe J."/>
        </authorList>
    </citation>
    <scope>NUCLEOTIDE SEQUENCE</scope>
    <source>
        <strain evidence="2">Duluth1</strain>
        <tissue evidence="2">Whole animal</tissue>
    </source>
</reference>
<protein>
    <submittedName>
        <fullName evidence="2">Uncharacterized protein</fullName>
    </submittedName>
</protein>